<gene>
    <name evidence="1" type="ORF">RR48_12755</name>
</gene>
<accession>A0A194QQY0</accession>
<reference evidence="1 2" key="1">
    <citation type="journal article" date="2015" name="Nat. Commun.">
        <title>Outbred genome sequencing and CRISPR/Cas9 gene editing in butterflies.</title>
        <authorList>
            <person name="Li X."/>
            <person name="Fan D."/>
            <person name="Zhang W."/>
            <person name="Liu G."/>
            <person name="Zhang L."/>
            <person name="Zhao L."/>
            <person name="Fang X."/>
            <person name="Chen L."/>
            <person name="Dong Y."/>
            <person name="Chen Y."/>
            <person name="Ding Y."/>
            <person name="Zhao R."/>
            <person name="Feng M."/>
            <person name="Zhu Y."/>
            <person name="Feng Y."/>
            <person name="Jiang X."/>
            <person name="Zhu D."/>
            <person name="Xiang H."/>
            <person name="Feng X."/>
            <person name="Li S."/>
            <person name="Wang J."/>
            <person name="Zhang G."/>
            <person name="Kronforst M.R."/>
            <person name="Wang W."/>
        </authorList>
    </citation>
    <scope>NUCLEOTIDE SEQUENCE [LARGE SCALE GENOMIC DNA]</scope>
    <source>
        <strain evidence="1">Ya'a_city_454_Pm</strain>
        <tissue evidence="1">Whole body</tissue>
    </source>
</reference>
<organism evidence="1 2">
    <name type="scientific">Papilio machaon</name>
    <name type="common">Old World swallowtail butterfly</name>
    <dbReference type="NCBI Taxonomy" id="76193"/>
    <lineage>
        <taxon>Eukaryota</taxon>
        <taxon>Metazoa</taxon>
        <taxon>Ecdysozoa</taxon>
        <taxon>Arthropoda</taxon>
        <taxon>Hexapoda</taxon>
        <taxon>Insecta</taxon>
        <taxon>Pterygota</taxon>
        <taxon>Neoptera</taxon>
        <taxon>Endopterygota</taxon>
        <taxon>Lepidoptera</taxon>
        <taxon>Glossata</taxon>
        <taxon>Ditrysia</taxon>
        <taxon>Papilionoidea</taxon>
        <taxon>Papilionidae</taxon>
        <taxon>Papilioninae</taxon>
        <taxon>Papilio</taxon>
    </lineage>
</organism>
<dbReference type="InParanoid" id="A0A194QQY0"/>
<keyword evidence="2" id="KW-1185">Reference proteome</keyword>
<evidence type="ECO:0000313" key="2">
    <source>
        <dbReference type="Proteomes" id="UP000053240"/>
    </source>
</evidence>
<evidence type="ECO:0000313" key="1">
    <source>
        <dbReference type="EMBL" id="KPJ07913.1"/>
    </source>
</evidence>
<dbReference type="AlphaFoldDB" id="A0A194QQY0"/>
<protein>
    <submittedName>
        <fullName evidence="1">Uncharacterized protein</fullName>
    </submittedName>
</protein>
<sequence>MDKVHTVRAPRPLASSLQCHIPFLIVDLVSSVTRLLRFIAIAPVTRIARASRLAVACVLTRSGSSRRGGAGGVSDAGDLSDLRWSPARCVIPRSRVLGVDMAVE</sequence>
<dbReference type="EMBL" id="KQ461175">
    <property type="protein sequence ID" value="KPJ07913.1"/>
    <property type="molecule type" value="Genomic_DNA"/>
</dbReference>
<dbReference type="Proteomes" id="UP000053240">
    <property type="component" value="Unassembled WGS sequence"/>
</dbReference>
<proteinExistence type="predicted"/>
<name>A0A194QQY0_PAPMA</name>